<dbReference type="PANTHER" id="PTHR21581">
    <property type="entry name" value="D-ALANYL-D-ALANINE CARBOXYPEPTIDASE"/>
    <property type="match status" value="1"/>
</dbReference>
<dbReference type="InterPro" id="IPR001967">
    <property type="entry name" value="Peptidase_S11_N"/>
</dbReference>
<evidence type="ECO:0000256" key="10">
    <source>
        <dbReference type="ARBA" id="ARBA00022984"/>
    </source>
</evidence>
<dbReference type="Pfam" id="PF00768">
    <property type="entry name" value="Peptidase_S11"/>
    <property type="match status" value="1"/>
</dbReference>
<keyword evidence="8" id="KW-0378">Hydrolase</keyword>
<keyword evidence="10" id="KW-0573">Peptidoglycan synthesis</keyword>
<evidence type="ECO:0000256" key="12">
    <source>
        <dbReference type="ARBA" id="ARBA00034000"/>
    </source>
</evidence>
<comment type="catalytic activity">
    <reaction evidence="12">
        <text>Preferential cleavage: (Ac)2-L-Lys-D-Ala-|-D-Ala. Also transpeptidation of peptidyl-alanyl moieties that are N-acyl substituents of D-alanine.</text>
        <dbReference type="EC" id="3.4.16.4"/>
    </reaction>
</comment>
<dbReference type="InterPro" id="IPR037167">
    <property type="entry name" value="Peptidase_S11_C_sf"/>
</dbReference>
<evidence type="ECO:0000256" key="16">
    <source>
        <dbReference type="SAM" id="SignalP"/>
    </source>
</evidence>
<dbReference type="AlphaFoldDB" id="A0A1M5D2L9"/>
<feature type="signal peptide" evidence="16">
    <location>
        <begin position="1"/>
        <end position="25"/>
    </location>
</feature>
<dbReference type="Gene3D" id="3.40.710.10">
    <property type="entry name" value="DD-peptidase/beta-lactamase superfamily"/>
    <property type="match status" value="1"/>
</dbReference>
<accession>A0A1M5D2L9</accession>
<dbReference type="GO" id="GO:0009252">
    <property type="term" value="P:peptidoglycan biosynthetic process"/>
    <property type="evidence" value="ECO:0007669"/>
    <property type="project" value="UniProtKB-UniPathway"/>
</dbReference>
<dbReference type="Gene3D" id="2.60.410.10">
    <property type="entry name" value="D-Ala-D-Ala carboxypeptidase, C-terminal domain"/>
    <property type="match status" value="1"/>
</dbReference>
<evidence type="ECO:0000256" key="2">
    <source>
        <dbReference type="ARBA" id="ARBA00004752"/>
    </source>
</evidence>
<dbReference type="InterPro" id="IPR018044">
    <property type="entry name" value="Peptidase_S11"/>
</dbReference>
<evidence type="ECO:0000259" key="17">
    <source>
        <dbReference type="SMART" id="SM00936"/>
    </source>
</evidence>
<evidence type="ECO:0000256" key="15">
    <source>
        <dbReference type="RuleBase" id="RU004016"/>
    </source>
</evidence>
<dbReference type="GO" id="GO:0071555">
    <property type="term" value="P:cell wall organization"/>
    <property type="evidence" value="ECO:0007669"/>
    <property type="project" value="UniProtKB-KW"/>
</dbReference>
<evidence type="ECO:0000256" key="13">
    <source>
        <dbReference type="PIRSR" id="PIRSR618044-1"/>
    </source>
</evidence>
<dbReference type="InterPro" id="IPR012907">
    <property type="entry name" value="Peptidase_S11_C"/>
</dbReference>
<dbReference type="Proteomes" id="UP000184245">
    <property type="component" value="Unassembled WGS sequence"/>
</dbReference>
<dbReference type="SUPFAM" id="SSF69189">
    <property type="entry name" value="Penicillin-binding protein associated domain"/>
    <property type="match status" value="1"/>
</dbReference>
<keyword evidence="19" id="KW-1185">Reference proteome</keyword>
<evidence type="ECO:0000256" key="3">
    <source>
        <dbReference type="ARBA" id="ARBA00007164"/>
    </source>
</evidence>
<dbReference type="EMBL" id="FQVI01000052">
    <property type="protein sequence ID" value="SHF61130.1"/>
    <property type="molecule type" value="Genomic_DNA"/>
</dbReference>
<comment type="pathway">
    <text evidence="2">Cell wall biogenesis; peptidoglycan biosynthesis.</text>
</comment>
<gene>
    <name evidence="18" type="ORF">SAMN02745158_04392</name>
</gene>
<dbReference type="InterPro" id="IPR015956">
    <property type="entry name" value="Peniciliin-bd_prot_C_sf"/>
</dbReference>
<proteinExistence type="inferred from homology"/>
<dbReference type="GO" id="GO:0006508">
    <property type="term" value="P:proteolysis"/>
    <property type="evidence" value="ECO:0007669"/>
    <property type="project" value="UniProtKB-KW"/>
</dbReference>
<dbReference type="GO" id="GO:0008360">
    <property type="term" value="P:regulation of cell shape"/>
    <property type="evidence" value="ECO:0007669"/>
    <property type="project" value="UniProtKB-KW"/>
</dbReference>
<comment type="function">
    <text evidence="1">Removes C-terminal D-alanyl residues from sugar-peptide cell wall precursors.</text>
</comment>
<evidence type="ECO:0000256" key="6">
    <source>
        <dbReference type="ARBA" id="ARBA00022670"/>
    </source>
</evidence>
<dbReference type="SMART" id="SM00936">
    <property type="entry name" value="PBP5_C"/>
    <property type="match status" value="1"/>
</dbReference>
<evidence type="ECO:0000313" key="18">
    <source>
        <dbReference type="EMBL" id="SHF61130.1"/>
    </source>
</evidence>
<keyword evidence="7 16" id="KW-0732">Signal</keyword>
<name>A0A1M5D2L9_9CLOT</name>
<feature type="active site" description="Acyl-ester intermediate" evidence="13">
    <location>
        <position position="65"/>
    </location>
</feature>
<feature type="chain" id="PRO_5038337472" description="serine-type D-Ala-D-Ala carboxypeptidase" evidence="16">
    <location>
        <begin position="26"/>
        <end position="396"/>
    </location>
</feature>
<evidence type="ECO:0000256" key="14">
    <source>
        <dbReference type="PIRSR" id="PIRSR618044-2"/>
    </source>
</evidence>
<dbReference type="PANTHER" id="PTHR21581:SF6">
    <property type="entry name" value="TRAFFICKING PROTEIN PARTICLE COMPLEX SUBUNIT 12"/>
    <property type="match status" value="1"/>
</dbReference>
<dbReference type="PRINTS" id="PR00725">
    <property type="entry name" value="DADACBPTASE1"/>
</dbReference>
<evidence type="ECO:0000256" key="7">
    <source>
        <dbReference type="ARBA" id="ARBA00022729"/>
    </source>
</evidence>
<dbReference type="Pfam" id="PF07943">
    <property type="entry name" value="PBP5_C"/>
    <property type="match status" value="1"/>
</dbReference>
<evidence type="ECO:0000256" key="5">
    <source>
        <dbReference type="ARBA" id="ARBA00022645"/>
    </source>
</evidence>
<keyword evidence="5 18" id="KW-0121">Carboxypeptidase</keyword>
<feature type="active site" description="Proton acceptor" evidence="13">
    <location>
        <position position="68"/>
    </location>
</feature>
<evidence type="ECO:0000313" key="19">
    <source>
        <dbReference type="Proteomes" id="UP000184245"/>
    </source>
</evidence>
<keyword evidence="11" id="KW-0961">Cell wall biogenesis/degradation</keyword>
<evidence type="ECO:0000256" key="4">
    <source>
        <dbReference type="ARBA" id="ARBA00012448"/>
    </source>
</evidence>
<dbReference type="EC" id="3.4.16.4" evidence="4"/>
<dbReference type="SUPFAM" id="SSF56601">
    <property type="entry name" value="beta-lactamase/transpeptidase-like"/>
    <property type="match status" value="1"/>
</dbReference>
<dbReference type="OrthoDB" id="9791132at2"/>
<dbReference type="STRING" id="1122155.SAMN02745158_04392"/>
<protein>
    <recommendedName>
        <fullName evidence="4">serine-type D-Ala-D-Ala carboxypeptidase</fullName>
        <ecNumber evidence="4">3.4.16.4</ecNumber>
    </recommendedName>
</protein>
<comment type="similarity">
    <text evidence="3 15">Belongs to the peptidase S11 family.</text>
</comment>
<feature type="domain" description="Peptidase S11 D-Ala-D-Ala carboxypeptidase A C-terminal" evidence="17">
    <location>
        <begin position="289"/>
        <end position="376"/>
    </location>
</feature>
<sequence>MARKLAVLLSILTIFFSISPALVLAETAETESGELITAPHAVLMEASTGTIIYEKDKDTQVSPASITKIMTLILIFDELEKGTLHMEDEVVTSAHAKSMGGSQVFLEEGEKQTVETMIKCIVVASGNDASVAMAEHIAGSESEFVKRMNERAKGLGMENTNFEDCCGLTESSNHYTTANDVALMSRELITKYPKILDYSSIWMEDITHVTAQGTKEFCLTNTNKLVRGYDGCVGLKTGSTSIAKYCVSAVAKRDGITLISVVMTAPDYKVRFKDAAAMLNLGFGSCNMYTDENKDELKPVTVKKSIDGEAQCQYQGPFQYLDTKGQSFDKIEKKIKLKKEVTAPVKKGDKAGTAEYYLDGEKIGSVDIVFKTDVEKSNYFDYIKKSVQDWLVAESS</sequence>
<dbReference type="InterPro" id="IPR012338">
    <property type="entry name" value="Beta-lactam/transpept-like"/>
</dbReference>
<keyword evidence="6" id="KW-0645">Protease</keyword>
<evidence type="ECO:0000256" key="9">
    <source>
        <dbReference type="ARBA" id="ARBA00022960"/>
    </source>
</evidence>
<organism evidence="18 19">
    <name type="scientific">Lactonifactor longoviformis DSM 17459</name>
    <dbReference type="NCBI Taxonomy" id="1122155"/>
    <lineage>
        <taxon>Bacteria</taxon>
        <taxon>Bacillati</taxon>
        <taxon>Bacillota</taxon>
        <taxon>Clostridia</taxon>
        <taxon>Eubacteriales</taxon>
        <taxon>Clostridiaceae</taxon>
        <taxon>Lactonifactor</taxon>
    </lineage>
</organism>
<dbReference type="UniPathway" id="UPA00219"/>
<reference evidence="18 19" key="1">
    <citation type="submission" date="2016-11" db="EMBL/GenBank/DDBJ databases">
        <authorList>
            <person name="Jaros S."/>
            <person name="Januszkiewicz K."/>
            <person name="Wedrychowicz H."/>
        </authorList>
    </citation>
    <scope>NUCLEOTIDE SEQUENCE [LARGE SCALE GENOMIC DNA]</scope>
    <source>
        <strain evidence="18 19">DSM 17459</strain>
    </source>
</reference>
<dbReference type="GO" id="GO:0009002">
    <property type="term" value="F:serine-type D-Ala-D-Ala carboxypeptidase activity"/>
    <property type="evidence" value="ECO:0007669"/>
    <property type="project" value="UniProtKB-EC"/>
</dbReference>
<evidence type="ECO:0000256" key="8">
    <source>
        <dbReference type="ARBA" id="ARBA00022801"/>
    </source>
</evidence>
<feature type="active site" evidence="13">
    <location>
        <position position="125"/>
    </location>
</feature>
<keyword evidence="9" id="KW-0133">Cell shape</keyword>
<feature type="binding site" evidence="14">
    <location>
        <position position="236"/>
    </location>
    <ligand>
        <name>substrate</name>
    </ligand>
</feature>
<evidence type="ECO:0000256" key="1">
    <source>
        <dbReference type="ARBA" id="ARBA00003217"/>
    </source>
</evidence>
<dbReference type="RefSeq" id="WP_072854884.1">
    <property type="nucleotide sequence ID" value="NZ_FQVI01000052.1"/>
</dbReference>
<evidence type="ECO:0000256" key="11">
    <source>
        <dbReference type="ARBA" id="ARBA00023316"/>
    </source>
</evidence>